<dbReference type="GO" id="GO:0051539">
    <property type="term" value="F:4 iron, 4 sulfur cluster binding"/>
    <property type="evidence" value="ECO:0007669"/>
    <property type="project" value="UniProtKB-KW"/>
</dbReference>
<evidence type="ECO:0000256" key="3">
    <source>
        <dbReference type="ARBA" id="ARBA00023004"/>
    </source>
</evidence>
<geneLocation type="plasmid" evidence="6">
    <name>unnamed</name>
</geneLocation>
<evidence type="ECO:0000256" key="1">
    <source>
        <dbReference type="ARBA" id="ARBA00022485"/>
    </source>
</evidence>
<evidence type="ECO:0000313" key="6">
    <source>
        <dbReference type="EMBL" id="AMC94685.1"/>
    </source>
</evidence>
<keyword evidence="2" id="KW-0479">Metal-binding</keyword>
<gene>
    <name evidence="6" type="ORF">AOC36_11655</name>
</gene>
<dbReference type="InterPro" id="IPR011257">
    <property type="entry name" value="DNA_glycosylase"/>
</dbReference>
<dbReference type="PANTHER" id="PTHR10359:SF19">
    <property type="entry name" value="DNA REPAIR GLYCOSYLASE MJ1434-RELATED"/>
    <property type="match status" value="1"/>
</dbReference>
<dbReference type="Pfam" id="PF00730">
    <property type="entry name" value="HhH-GPD"/>
    <property type="match status" value="1"/>
</dbReference>
<dbReference type="RefSeq" id="WP_067634663.1">
    <property type="nucleotide sequence ID" value="NZ_CP013214.1"/>
</dbReference>
<dbReference type="SUPFAM" id="SSF48150">
    <property type="entry name" value="DNA-glycosylase"/>
    <property type="match status" value="1"/>
</dbReference>
<keyword evidence="6" id="KW-0614">Plasmid</keyword>
<evidence type="ECO:0000256" key="4">
    <source>
        <dbReference type="ARBA" id="ARBA00023014"/>
    </source>
</evidence>
<dbReference type="GO" id="GO:0046872">
    <property type="term" value="F:metal ion binding"/>
    <property type="evidence" value="ECO:0007669"/>
    <property type="project" value="UniProtKB-KW"/>
</dbReference>
<accession>A0A0X8H278</accession>
<protein>
    <recommendedName>
        <fullName evidence="5">HhH-GPD domain-containing protein</fullName>
    </recommendedName>
</protein>
<keyword evidence="3" id="KW-0408">Iron</keyword>
<dbReference type="InterPro" id="IPR003265">
    <property type="entry name" value="HhH-GPD_domain"/>
</dbReference>
<dbReference type="EMBL" id="CP013214">
    <property type="protein sequence ID" value="AMC94685.1"/>
    <property type="molecule type" value="Genomic_DNA"/>
</dbReference>
<keyword evidence="4" id="KW-0411">Iron-sulfur</keyword>
<dbReference type="Proteomes" id="UP000063781">
    <property type="component" value="Plasmid unnamed"/>
</dbReference>
<sequence length="95" mass="10892">MKTTLETTLNHLMHHYGPLHWWPAENDIEMMLGAVLVQNTNWTNVEKALQNFNVPFEGQVILNLPLETLQTFIRPSGFYTRKSTTIHGLLMVSAV</sequence>
<proteinExistence type="predicted"/>
<dbReference type="GO" id="GO:0003824">
    <property type="term" value="F:catalytic activity"/>
    <property type="evidence" value="ECO:0007669"/>
    <property type="project" value="InterPro"/>
</dbReference>
<reference evidence="6 7" key="1">
    <citation type="submission" date="2015-10" db="EMBL/GenBank/DDBJ databases">
        <title>Erysipelothrix larvae sp. LV19 isolated from the larval gut of the rhinoceros beetle, Trypoxylus dichotomus.</title>
        <authorList>
            <person name="Lim S."/>
            <person name="Kim B.-C."/>
        </authorList>
    </citation>
    <scope>NUCLEOTIDE SEQUENCE [LARGE SCALE GENOMIC DNA]</scope>
    <source>
        <strain evidence="6 7">LV19</strain>
        <plasmid evidence="7">Plasmid</plasmid>
    </source>
</reference>
<organism evidence="6 7">
    <name type="scientific">Erysipelothrix larvae</name>
    <dbReference type="NCBI Taxonomy" id="1514105"/>
    <lineage>
        <taxon>Bacteria</taxon>
        <taxon>Bacillati</taxon>
        <taxon>Bacillota</taxon>
        <taxon>Erysipelotrichia</taxon>
        <taxon>Erysipelotrichales</taxon>
        <taxon>Erysipelotrichaceae</taxon>
        <taxon>Erysipelothrix</taxon>
    </lineage>
</organism>
<keyword evidence="7" id="KW-1185">Reference proteome</keyword>
<evidence type="ECO:0000259" key="5">
    <source>
        <dbReference type="Pfam" id="PF00730"/>
    </source>
</evidence>
<name>A0A0X8H278_9FIRM</name>
<evidence type="ECO:0000313" key="7">
    <source>
        <dbReference type="Proteomes" id="UP000063781"/>
    </source>
</evidence>
<dbReference type="AlphaFoldDB" id="A0A0X8H278"/>
<evidence type="ECO:0000256" key="2">
    <source>
        <dbReference type="ARBA" id="ARBA00022723"/>
    </source>
</evidence>
<keyword evidence="1" id="KW-0004">4Fe-4S</keyword>
<dbReference type="KEGG" id="erl:AOC36_11655"/>
<feature type="domain" description="HhH-GPD" evidence="5">
    <location>
        <begin position="33"/>
        <end position="88"/>
    </location>
</feature>
<dbReference type="GO" id="GO:0006284">
    <property type="term" value="P:base-excision repair"/>
    <property type="evidence" value="ECO:0007669"/>
    <property type="project" value="InterPro"/>
</dbReference>
<dbReference type="Gene3D" id="1.10.340.30">
    <property type="entry name" value="Hypothetical protein, domain 2"/>
    <property type="match status" value="1"/>
</dbReference>
<dbReference type="PANTHER" id="PTHR10359">
    <property type="entry name" value="A/G-SPECIFIC ADENINE GLYCOSYLASE/ENDONUCLEASE III"/>
    <property type="match status" value="1"/>
</dbReference>